<dbReference type="InterPro" id="IPR009057">
    <property type="entry name" value="Homeodomain-like_sf"/>
</dbReference>
<evidence type="ECO:0000256" key="3">
    <source>
        <dbReference type="ARBA" id="ARBA00023015"/>
    </source>
</evidence>
<dbReference type="Pfam" id="PF01590">
    <property type="entry name" value="GAF"/>
    <property type="match status" value="1"/>
</dbReference>
<dbReference type="OrthoDB" id="5496274at2"/>
<keyword evidence="4" id="KW-0238">DNA-binding</keyword>
<dbReference type="RefSeq" id="WP_062828847.1">
    <property type="nucleotide sequence ID" value="NZ_BCSX01000021.1"/>
</dbReference>
<dbReference type="Pfam" id="PF25601">
    <property type="entry name" value="AAA_lid_14"/>
    <property type="match status" value="1"/>
</dbReference>
<dbReference type="InterPro" id="IPR027417">
    <property type="entry name" value="P-loop_NTPase"/>
</dbReference>
<dbReference type="InterPro" id="IPR058031">
    <property type="entry name" value="AAA_lid_NorR"/>
</dbReference>
<reference evidence="8" key="2">
    <citation type="submission" date="2016-02" db="EMBL/GenBank/DDBJ databases">
        <title>Draft genome sequence of five rapidly growing Mycobacterium species.</title>
        <authorList>
            <person name="Katahira K."/>
            <person name="Gotou Y."/>
            <person name="Iida K."/>
            <person name="Ogura Y."/>
            <person name="Hayashi T."/>
        </authorList>
    </citation>
    <scope>NUCLEOTIDE SEQUENCE [LARGE SCALE GENOMIC DNA]</scope>
    <source>
        <strain evidence="8">JCM15654</strain>
    </source>
</reference>
<sequence>MPDSSARMLRVAAARADFLEYGGSGAAGVSDVVVASWERSQAAGVDISHPDAQFTDEIDASSLLVRCARPVLQQLQVDTADMPLVIALTDKKARVVQRIDSSSAVARLLDRVHLAPGFSYAESSMGTNGIGTVFEAGQPISVVGPEHFSENLHLFACTGAPVIDPVTGRVEGVLDISTLSSSWSPLMHTLVKSAAKDIGRNFLLDRGQAQRAIFETYLKVVARSARQAVFAFGDSVFVASAVAQQMFDAEEQRIMREHAMFLMAGKDRVSDTIALPGHRLVHVRGTRILAGAEVAGMVVIADLVTSSQPGSPDDFSEQQLPQVAVATPQTSQIVGGLWRSRDSLAGGSTPAWMRACGDLRQALERGRPALVVGEPGSGKFTLVAELFHSVYPGGRAISVDAGQLGVDGAPSDLSSLLGESSEPTLHIIRDIDQASTDGVERLDAYLTAVAAANGPVWVVATGSDSAATTDLPFRELLHHFEASITIPPLRCRTDDLPALTAALLRGVAPDRKVRLSPAAQRLIARYSWPRNISQLREALVHALRRRPVGEIQESDLPGYCQTASRHALTPLEAAERDAIVAALRDSGGNRVAAAAHLGMSRSSLYRKVKTYGIVA</sequence>
<dbReference type="SUPFAM" id="SSF52540">
    <property type="entry name" value="P-loop containing nucleoside triphosphate hydrolases"/>
    <property type="match status" value="1"/>
</dbReference>
<dbReference type="Gene3D" id="3.40.50.300">
    <property type="entry name" value="P-loop containing nucleotide triphosphate hydrolases"/>
    <property type="match status" value="1"/>
</dbReference>
<evidence type="ECO:0000256" key="2">
    <source>
        <dbReference type="ARBA" id="ARBA00022840"/>
    </source>
</evidence>
<dbReference type="InterPro" id="IPR003018">
    <property type="entry name" value="GAF"/>
</dbReference>
<reference evidence="8" key="1">
    <citation type="journal article" date="2016" name="Genome Announc.">
        <title>Draft Genome Sequences of Five Rapidly Growing Mycobacterium Species, M. thermoresistibile, M. fortuitum subsp. acetamidolyticum, M. canariasense, M. brisbanense, and M. novocastrense.</title>
        <authorList>
            <person name="Katahira K."/>
            <person name="Ogura Y."/>
            <person name="Gotoh Y."/>
            <person name="Hayashi T."/>
        </authorList>
    </citation>
    <scope>NUCLEOTIDE SEQUENCE [LARGE SCALE GENOMIC DNA]</scope>
    <source>
        <strain evidence="8">JCM15654</strain>
    </source>
</reference>
<keyword evidence="3" id="KW-0805">Transcription regulation</keyword>
<dbReference type="STRING" id="146020.RMCB_2282"/>
<protein>
    <submittedName>
        <fullName evidence="7">Fis family transcriptional regulator</fullName>
    </submittedName>
</protein>
<proteinExistence type="predicted"/>
<dbReference type="GO" id="GO:0006355">
    <property type="term" value="P:regulation of DNA-templated transcription"/>
    <property type="evidence" value="ECO:0007669"/>
    <property type="project" value="InterPro"/>
</dbReference>
<name>A0A100VY64_9MYCO</name>
<dbReference type="Proteomes" id="UP000069620">
    <property type="component" value="Unassembled WGS sequence"/>
</dbReference>
<dbReference type="GO" id="GO:0005524">
    <property type="term" value="F:ATP binding"/>
    <property type="evidence" value="ECO:0007669"/>
    <property type="project" value="UniProtKB-KW"/>
</dbReference>
<dbReference type="Gene3D" id="3.30.450.40">
    <property type="match status" value="1"/>
</dbReference>
<evidence type="ECO:0000313" key="7">
    <source>
        <dbReference type="EMBL" id="GAS88186.1"/>
    </source>
</evidence>
<evidence type="ECO:0000256" key="5">
    <source>
        <dbReference type="ARBA" id="ARBA00023163"/>
    </source>
</evidence>
<accession>A0A100VY64</accession>
<dbReference type="AlphaFoldDB" id="A0A100VY64"/>
<evidence type="ECO:0000256" key="1">
    <source>
        <dbReference type="ARBA" id="ARBA00022741"/>
    </source>
</evidence>
<evidence type="ECO:0000259" key="6">
    <source>
        <dbReference type="PROSITE" id="PS50045"/>
    </source>
</evidence>
<dbReference type="EMBL" id="BCSX01000021">
    <property type="protein sequence ID" value="GAS88186.1"/>
    <property type="molecule type" value="Genomic_DNA"/>
</dbReference>
<feature type="domain" description="Sigma-54 factor interaction" evidence="6">
    <location>
        <begin position="483"/>
        <end position="544"/>
    </location>
</feature>
<keyword evidence="2" id="KW-0067">ATP-binding</keyword>
<dbReference type="InterPro" id="IPR002197">
    <property type="entry name" value="HTH_Fis"/>
</dbReference>
<evidence type="ECO:0000313" key="8">
    <source>
        <dbReference type="Proteomes" id="UP000069620"/>
    </source>
</evidence>
<dbReference type="Gene3D" id="1.10.10.60">
    <property type="entry name" value="Homeodomain-like"/>
    <property type="match status" value="1"/>
</dbReference>
<dbReference type="PANTHER" id="PTHR32071">
    <property type="entry name" value="TRANSCRIPTIONAL REGULATORY PROTEIN"/>
    <property type="match status" value="1"/>
</dbReference>
<dbReference type="PANTHER" id="PTHR32071:SF122">
    <property type="entry name" value="SIGMA FACTOR"/>
    <property type="match status" value="1"/>
</dbReference>
<dbReference type="Gene3D" id="1.10.8.60">
    <property type="match status" value="1"/>
</dbReference>
<dbReference type="PRINTS" id="PR01590">
    <property type="entry name" value="HTHFIS"/>
</dbReference>
<dbReference type="InterPro" id="IPR029016">
    <property type="entry name" value="GAF-like_dom_sf"/>
</dbReference>
<gene>
    <name evidence="7" type="ORF">RMCB_2282</name>
</gene>
<dbReference type="Pfam" id="PF02954">
    <property type="entry name" value="HTH_8"/>
    <property type="match status" value="1"/>
</dbReference>
<dbReference type="InterPro" id="IPR002078">
    <property type="entry name" value="Sigma_54_int"/>
</dbReference>
<dbReference type="SUPFAM" id="SSF46689">
    <property type="entry name" value="Homeodomain-like"/>
    <property type="match status" value="1"/>
</dbReference>
<evidence type="ECO:0000256" key="4">
    <source>
        <dbReference type="ARBA" id="ARBA00023125"/>
    </source>
</evidence>
<keyword evidence="5" id="KW-0804">Transcription</keyword>
<comment type="caution">
    <text evidence="7">The sequence shown here is derived from an EMBL/GenBank/DDBJ whole genome shotgun (WGS) entry which is preliminary data.</text>
</comment>
<dbReference type="GO" id="GO:0043565">
    <property type="term" value="F:sequence-specific DNA binding"/>
    <property type="evidence" value="ECO:0007669"/>
    <property type="project" value="InterPro"/>
</dbReference>
<keyword evidence="8" id="KW-1185">Reference proteome</keyword>
<keyword evidence="1" id="KW-0547">Nucleotide-binding</keyword>
<dbReference type="PROSITE" id="PS50045">
    <property type="entry name" value="SIGMA54_INTERACT_4"/>
    <property type="match status" value="1"/>
</dbReference>
<organism evidence="7 8">
    <name type="scientific">Mycolicibacterium brisbanense</name>
    <dbReference type="NCBI Taxonomy" id="146020"/>
    <lineage>
        <taxon>Bacteria</taxon>
        <taxon>Bacillati</taxon>
        <taxon>Actinomycetota</taxon>
        <taxon>Actinomycetes</taxon>
        <taxon>Mycobacteriales</taxon>
        <taxon>Mycobacteriaceae</taxon>
        <taxon>Mycolicibacterium</taxon>
    </lineage>
</organism>